<dbReference type="PANTHER" id="PTHR43173:SF12">
    <property type="entry name" value="PROTEIN KINASE SUPERFAMILY PROTEIN"/>
    <property type="match status" value="1"/>
</dbReference>
<feature type="domain" description="ABC1 atypical kinase-like" evidence="1">
    <location>
        <begin position="92"/>
        <end position="343"/>
    </location>
</feature>
<gene>
    <name evidence="2" type="ORF">CTAYLR_007132</name>
</gene>
<dbReference type="InterPro" id="IPR011009">
    <property type="entry name" value="Kinase-like_dom_sf"/>
</dbReference>
<dbReference type="PANTHER" id="PTHR43173">
    <property type="entry name" value="ABC1 FAMILY PROTEIN"/>
    <property type="match status" value="1"/>
</dbReference>
<dbReference type="SUPFAM" id="SSF56112">
    <property type="entry name" value="Protein kinase-like (PK-like)"/>
    <property type="match status" value="1"/>
</dbReference>
<comment type="caution">
    <text evidence="2">The sequence shown here is derived from an EMBL/GenBank/DDBJ whole genome shotgun (WGS) entry which is preliminary data.</text>
</comment>
<name>A0AAD7U825_9STRA</name>
<sequence>MIAAVGVGGVVATSEPARRAARFQAGIALILAQYAACYAVRGSMAETHEATSRQIEDLVGVLGGAYVKAGQLVSTAFPEVLPEAWVRRLETLVDDAPPRPWRETCRVIEAELGQPVDAVFEAFDLRPHAAASVGQVHRAVYGGRPVAVKIMYPGVDRLMMTDLGNIRRVVRVVKPALLPAVDEFRERVRGEFDYAREARRMDHVAAYLANQKRIVVPRSVLATKRVLVMDWLDGVSLRDALRADYERAVRRPALWRAWALYRLRARGRKALALVARANADMIFMDGHFSADPHPGNVLCLNHPKGALGLIDYGNFKTFDDIERRRIAALYVALAASDRPAIVAAMADLGFKSRRMDPDFIVAFATQCFDRNIVDCSPYKFLQSLETQDKLLTIPKGYMLVARVSLLLRGLGRRLGYDLSCAQLWRDQAIRVASEARC</sequence>
<dbReference type="InterPro" id="IPR051130">
    <property type="entry name" value="Mito_struct-func_regulator"/>
</dbReference>
<dbReference type="InterPro" id="IPR004147">
    <property type="entry name" value="ABC1_dom"/>
</dbReference>
<dbReference type="Proteomes" id="UP001230188">
    <property type="component" value="Unassembled WGS sequence"/>
</dbReference>
<proteinExistence type="predicted"/>
<evidence type="ECO:0000259" key="1">
    <source>
        <dbReference type="Pfam" id="PF03109"/>
    </source>
</evidence>
<dbReference type="CDD" id="cd05121">
    <property type="entry name" value="ABC1_ADCK3-like"/>
    <property type="match status" value="1"/>
</dbReference>
<evidence type="ECO:0000313" key="3">
    <source>
        <dbReference type="Proteomes" id="UP001230188"/>
    </source>
</evidence>
<dbReference type="EMBL" id="JAQMWT010000553">
    <property type="protein sequence ID" value="KAJ8599559.1"/>
    <property type="molecule type" value="Genomic_DNA"/>
</dbReference>
<keyword evidence="3" id="KW-1185">Reference proteome</keyword>
<reference evidence="2" key="1">
    <citation type="submission" date="2023-01" db="EMBL/GenBank/DDBJ databases">
        <title>Metagenome sequencing of chrysophaentin producing Chrysophaeum taylorii.</title>
        <authorList>
            <person name="Davison J."/>
            <person name="Bewley C."/>
        </authorList>
    </citation>
    <scope>NUCLEOTIDE SEQUENCE</scope>
    <source>
        <strain evidence="2">NIES-1699</strain>
    </source>
</reference>
<dbReference type="AlphaFoldDB" id="A0AAD7U825"/>
<organism evidence="2 3">
    <name type="scientific">Chrysophaeum taylorii</name>
    <dbReference type="NCBI Taxonomy" id="2483200"/>
    <lineage>
        <taxon>Eukaryota</taxon>
        <taxon>Sar</taxon>
        <taxon>Stramenopiles</taxon>
        <taxon>Ochrophyta</taxon>
        <taxon>Pelagophyceae</taxon>
        <taxon>Pelagomonadales</taxon>
        <taxon>Pelagomonadaceae</taxon>
        <taxon>Chrysophaeum</taxon>
    </lineage>
</organism>
<accession>A0AAD7U825</accession>
<protein>
    <recommendedName>
        <fullName evidence="1">ABC1 atypical kinase-like domain-containing protein</fullName>
    </recommendedName>
</protein>
<dbReference type="Pfam" id="PF03109">
    <property type="entry name" value="ABC1"/>
    <property type="match status" value="1"/>
</dbReference>
<evidence type="ECO:0000313" key="2">
    <source>
        <dbReference type="EMBL" id="KAJ8599559.1"/>
    </source>
</evidence>